<keyword evidence="1" id="KW-0482">Metalloprotease</keyword>
<dbReference type="EMBL" id="JAHQCR010000045">
    <property type="protein sequence ID" value="MBU9721870.1"/>
    <property type="molecule type" value="Genomic_DNA"/>
</dbReference>
<dbReference type="InterPro" id="IPR011059">
    <property type="entry name" value="Metal-dep_hydrolase_composite"/>
</dbReference>
<dbReference type="PANTHER" id="PTHR11647">
    <property type="entry name" value="HYDRANTOINASE/DIHYDROPYRIMIDINASE FAMILY MEMBER"/>
    <property type="match status" value="1"/>
</dbReference>
<keyword evidence="4" id="KW-1185">Reference proteome</keyword>
<keyword evidence="1" id="KW-0479">Metal-binding</keyword>
<dbReference type="Proteomes" id="UP000790580">
    <property type="component" value="Unassembled WGS sequence"/>
</dbReference>
<name>A0ABS6JTX5_9BACI</name>
<dbReference type="GO" id="GO:0008798">
    <property type="term" value="F:beta-aspartyl-peptidase activity"/>
    <property type="evidence" value="ECO:0007669"/>
    <property type="project" value="UniProtKB-EC"/>
</dbReference>
<feature type="domain" description="Amidohydrolase-related" evidence="2">
    <location>
        <begin position="52"/>
        <end position="373"/>
    </location>
</feature>
<comment type="PTM">
    <text evidence="1">Carboxylation allows a single lysine to coordinate two zinc ions.</text>
</comment>
<dbReference type="SUPFAM" id="SSF51338">
    <property type="entry name" value="Composite domain of metallo-dependent hydrolases"/>
    <property type="match status" value="1"/>
</dbReference>
<dbReference type="PIRSF" id="PIRSF001238">
    <property type="entry name" value="IadA"/>
    <property type="match status" value="1"/>
</dbReference>
<dbReference type="NCBIfam" id="TIGR01975">
    <property type="entry name" value="isoAsp_dipep"/>
    <property type="match status" value="1"/>
</dbReference>
<gene>
    <name evidence="3" type="primary">iadA</name>
    <name evidence="3" type="ORF">KS407_10535</name>
</gene>
<dbReference type="Gene3D" id="3.20.20.140">
    <property type="entry name" value="Metal-dependent hydrolases"/>
    <property type="match status" value="1"/>
</dbReference>
<dbReference type="Gene3D" id="2.30.40.10">
    <property type="entry name" value="Urease, subunit C, domain 1"/>
    <property type="match status" value="1"/>
</dbReference>
<comment type="function">
    <text evidence="1">Catalyzes the hydrolytic cleavage of a subset of L-isoaspartyl (L-beta-aspartyl) dipeptides. Used to degrade proteins damaged by L-isoaspartyl residues formation.</text>
</comment>
<keyword evidence="1 3" id="KW-0378">Hydrolase</keyword>
<comment type="cofactor">
    <cofactor evidence="1">
        <name>Zn(2+)</name>
        <dbReference type="ChEBI" id="CHEBI:29105"/>
    </cofactor>
    <text evidence="1">Binds 2 Zn(2+) ions per subunit.</text>
</comment>
<dbReference type="PANTHER" id="PTHR11647:SF1">
    <property type="entry name" value="COLLAPSIN RESPONSE MEDIATOR PROTEIN"/>
    <property type="match status" value="1"/>
</dbReference>
<evidence type="ECO:0000256" key="1">
    <source>
        <dbReference type="PIRNR" id="PIRNR001238"/>
    </source>
</evidence>
<organism evidence="3 4">
    <name type="scientific">Evansella alkalicola</name>
    <dbReference type="NCBI Taxonomy" id="745819"/>
    <lineage>
        <taxon>Bacteria</taxon>
        <taxon>Bacillati</taxon>
        <taxon>Bacillota</taxon>
        <taxon>Bacilli</taxon>
        <taxon>Bacillales</taxon>
        <taxon>Bacillaceae</taxon>
        <taxon>Evansella</taxon>
    </lineage>
</organism>
<accession>A0ABS6JTX5</accession>
<protein>
    <recommendedName>
        <fullName evidence="1">Isoaspartyl dipeptidase</fullName>
        <ecNumber evidence="1">3.4.19.-</ecNumber>
    </recommendedName>
</protein>
<dbReference type="InterPro" id="IPR006680">
    <property type="entry name" value="Amidohydro-rel"/>
</dbReference>
<dbReference type="InterPro" id="IPR032466">
    <property type="entry name" value="Metal_Hydrolase"/>
</dbReference>
<comment type="similarity">
    <text evidence="1">Belongs to the peptidase M38 family.</text>
</comment>
<dbReference type="EC" id="3.4.19.-" evidence="1"/>
<reference evidence="3 4" key="1">
    <citation type="submission" date="2021-06" db="EMBL/GenBank/DDBJ databases">
        <title>Bacillus sp. RD4P76, an endophyte from a halophyte.</title>
        <authorList>
            <person name="Sun J.-Q."/>
        </authorList>
    </citation>
    <scope>NUCLEOTIDE SEQUENCE [LARGE SCALE GENOMIC DNA]</scope>
    <source>
        <strain evidence="3 4">JCM 17098</strain>
    </source>
</reference>
<dbReference type="SUPFAM" id="SSF51556">
    <property type="entry name" value="Metallo-dependent hydrolases"/>
    <property type="match status" value="1"/>
</dbReference>
<evidence type="ECO:0000259" key="2">
    <source>
        <dbReference type="Pfam" id="PF01979"/>
    </source>
</evidence>
<sequence length="386" mass="41258">MLKLLKNGEVFAPEYMGKKDILIADGRIAAVEEHISLEANPYIEVSDMSGYIITPGLIDGHVHITGGGGEGSFKTRTPELMLSDCIMGGITTVVGVIGTDGTTRTMANLLAKAKGLTEEGITCYCKSGNYHVPVKTLTGSVETDIIFIQEIIGSGEIAIADHRSSQPQEHELARLASEARIGGILSGKGGVVTIHVGNSPTKLDLLEKVVKSTDIPISQFLPTHINRTHELLEAGINYALGGGYVDLTTSSSSGQVNDLCASKSLKKMLESGVPIGKIMFTSDGQGSLPRFDNKGNFNGLEIGKVISLYDEVRNAYLVEGVPLEEALRVATANPADILKLPSKGRIQPEKDADLMIIDESAVINGVMSKGKWLMKNKEHLVKGTFE</sequence>
<dbReference type="InterPro" id="IPR010229">
    <property type="entry name" value="Pept_M38_dipep"/>
</dbReference>
<comment type="caution">
    <text evidence="3">The sequence shown here is derived from an EMBL/GenBank/DDBJ whole genome shotgun (WGS) entry which is preliminary data.</text>
</comment>
<dbReference type="InterPro" id="IPR050378">
    <property type="entry name" value="Metallo-dep_Hydrolases_sf"/>
</dbReference>
<dbReference type="RefSeq" id="WP_088076043.1">
    <property type="nucleotide sequence ID" value="NZ_JAHQCR010000045.1"/>
</dbReference>
<comment type="subcellular location">
    <subcellularLocation>
        <location evidence="1">Cytoplasm</location>
    </subcellularLocation>
</comment>
<dbReference type="Pfam" id="PF01979">
    <property type="entry name" value="Amidohydro_1"/>
    <property type="match status" value="1"/>
</dbReference>
<evidence type="ECO:0000313" key="3">
    <source>
        <dbReference type="EMBL" id="MBU9721870.1"/>
    </source>
</evidence>
<keyword evidence="1" id="KW-0862">Zinc</keyword>
<keyword evidence="1" id="KW-0645">Protease</keyword>
<proteinExistence type="inferred from homology"/>
<evidence type="ECO:0000313" key="4">
    <source>
        <dbReference type="Proteomes" id="UP000790580"/>
    </source>
</evidence>